<evidence type="ECO:0000313" key="1">
    <source>
        <dbReference type="EMBL" id="PCC41541.1"/>
    </source>
</evidence>
<protein>
    <recommendedName>
        <fullName evidence="3">Swt1-like HEPN domain-containing protein</fullName>
    </recommendedName>
</protein>
<dbReference type="AlphaFoldDB" id="A0A2A3YQI4"/>
<evidence type="ECO:0000313" key="2">
    <source>
        <dbReference type="Proteomes" id="UP000218620"/>
    </source>
</evidence>
<gene>
    <name evidence="1" type="ORF">CIK65_16695</name>
</gene>
<organism evidence="1 2">
    <name type="scientific">Brevibacterium aurantiacum</name>
    <dbReference type="NCBI Taxonomy" id="273384"/>
    <lineage>
        <taxon>Bacteria</taxon>
        <taxon>Bacillati</taxon>
        <taxon>Actinomycetota</taxon>
        <taxon>Actinomycetes</taxon>
        <taxon>Micrococcales</taxon>
        <taxon>Brevibacteriaceae</taxon>
        <taxon>Brevibacterium</taxon>
    </lineage>
</organism>
<evidence type="ECO:0008006" key="3">
    <source>
        <dbReference type="Google" id="ProtNLM"/>
    </source>
</evidence>
<reference evidence="1 2" key="1">
    <citation type="journal article" date="2017" name="Elife">
        <title>Extensive horizontal gene transfer in cheese-associated bacteria.</title>
        <authorList>
            <person name="Bonham K.S."/>
            <person name="Wolfe B.E."/>
            <person name="Dutton R.J."/>
        </authorList>
    </citation>
    <scope>NUCLEOTIDE SEQUENCE [LARGE SCALE GENOMIC DNA]</scope>
    <source>
        <strain evidence="1 2">962_8</strain>
    </source>
</reference>
<dbReference type="Proteomes" id="UP000218620">
    <property type="component" value="Unassembled WGS sequence"/>
</dbReference>
<accession>A0A2A3YQI4</accession>
<proteinExistence type="predicted"/>
<name>A0A2A3YQI4_BREAU</name>
<sequence>MTFGSPLTVQTIADAISEIGSGLVAALDHAMFEVDPKNVTAGLQFLGPREIEGLRGAGLISIDDDFKPKLTQHLSSKLLKDALAEYISRAVESSDQLPVVVSGLWRIERTIRGAVRTQALAQYSSDWRASSVGSLKEEVLRRARLEGHVAAKSIQDIRDPLEWLNLGELLDIVRGDKFKGLGVEQAIWRKLQEQLVPIRNRLAHVRMLKSDDHEIVQTWVAVVRDQIRF</sequence>
<comment type="caution">
    <text evidence="1">The sequence shown here is derived from an EMBL/GenBank/DDBJ whole genome shotgun (WGS) entry which is preliminary data.</text>
</comment>
<dbReference type="EMBL" id="NRGQ01000027">
    <property type="protein sequence ID" value="PCC41541.1"/>
    <property type="molecule type" value="Genomic_DNA"/>
</dbReference>